<reference evidence="2 3" key="2">
    <citation type="journal article" date="2011" name="J. Antibiot.">
        <title>Furaquinocins I and J: novel polyketide isoprenoid hybrid compounds from Streptomyces reveromyceticus SN-593.</title>
        <authorList>
            <person name="Panthee S."/>
            <person name="Takahashi S."/>
            <person name="Takagi H."/>
            <person name="Nogawa T."/>
            <person name="Oowada E."/>
            <person name="Uramoto M."/>
            <person name="Osada H."/>
        </authorList>
    </citation>
    <scope>NUCLEOTIDE SEQUENCE [LARGE SCALE GENOMIC DNA]</scope>
    <source>
        <strain evidence="2 3">SN-593</strain>
    </source>
</reference>
<dbReference type="AlphaFoldDB" id="A0A7U3VPP7"/>
<dbReference type="EMBL" id="AP018365">
    <property type="protein sequence ID" value="BBA98904.1"/>
    <property type="molecule type" value="Genomic_DNA"/>
</dbReference>
<name>A0A7U3VPP7_9ACTN</name>
<reference evidence="2 3" key="4">
    <citation type="journal article" date="2020" name="Sci. Rep.">
        <title>beta-carboline chemical signals induce reveromycin production through a LuxR family regulator in Streptomyces sp. SN-593.</title>
        <authorList>
            <person name="Panthee S."/>
            <person name="Kito N."/>
            <person name="Hayashi T."/>
            <person name="Shimizu T."/>
            <person name="Ishikawa J."/>
            <person name="Hamamoto H."/>
            <person name="Osada H."/>
            <person name="Takahashi S."/>
        </authorList>
    </citation>
    <scope>NUCLEOTIDE SEQUENCE [LARGE SCALE GENOMIC DNA]</scope>
    <source>
        <strain evidence="2 3">SN-593</strain>
    </source>
</reference>
<gene>
    <name evidence="2" type="ORF">RVR_5283</name>
</gene>
<feature type="transmembrane region" description="Helical" evidence="1">
    <location>
        <begin position="82"/>
        <end position="100"/>
    </location>
</feature>
<dbReference type="RefSeq" id="WP_202234968.1">
    <property type="nucleotide sequence ID" value="NZ_AP018365.1"/>
</dbReference>
<evidence type="ECO:0000313" key="3">
    <source>
        <dbReference type="Proteomes" id="UP000595703"/>
    </source>
</evidence>
<protein>
    <submittedName>
        <fullName evidence="2">Putative integral membrane protein</fullName>
    </submittedName>
</protein>
<dbReference type="Pfam" id="PF06197">
    <property type="entry name" value="DUF998"/>
    <property type="match status" value="1"/>
</dbReference>
<keyword evidence="3" id="KW-1185">Reference proteome</keyword>
<dbReference type="KEGG" id="arev:RVR_5283"/>
<reference evidence="2 3" key="1">
    <citation type="journal article" date="2010" name="J. Bacteriol.">
        <title>Biochemical characterization of a novel indole prenyltransferase from Streptomyces sp. SN-593.</title>
        <authorList>
            <person name="Takahashi S."/>
            <person name="Takagi H."/>
            <person name="Toyoda A."/>
            <person name="Uramoto M."/>
            <person name="Nogawa T."/>
            <person name="Ueki M."/>
            <person name="Sakaki Y."/>
            <person name="Osada H."/>
        </authorList>
    </citation>
    <scope>NUCLEOTIDE SEQUENCE [LARGE SCALE GENOMIC DNA]</scope>
    <source>
        <strain evidence="2 3">SN-593</strain>
    </source>
</reference>
<keyword evidence="1" id="KW-0472">Membrane</keyword>
<sequence>MRLVAWWALISSSCAPVLLVVGFTTATLLEEPGYNPVTQTISVLAAGNHRGYLVLTATLVAVGSSYVATAWGLHAAKPAGRLCLAGGGVAAILLTVFPAPRSGGSLSHGAVVGVGFTLLAVWPVLATRRGRRAPWGLRPVPSVAVSALMWAGAAWFLVEVEMDGAAGVAERVVTSVQAAWPVVVVASCLWHARRRARPRPAVTGPGTP</sequence>
<keyword evidence="1" id="KW-1133">Transmembrane helix</keyword>
<feature type="transmembrane region" description="Helical" evidence="1">
    <location>
        <begin position="172"/>
        <end position="190"/>
    </location>
</feature>
<feature type="transmembrane region" description="Helical" evidence="1">
    <location>
        <begin position="106"/>
        <end position="125"/>
    </location>
</feature>
<evidence type="ECO:0000313" key="2">
    <source>
        <dbReference type="EMBL" id="BBA98904.1"/>
    </source>
</evidence>
<feature type="transmembrane region" description="Helical" evidence="1">
    <location>
        <begin position="52"/>
        <end position="73"/>
    </location>
</feature>
<proteinExistence type="predicted"/>
<keyword evidence="1" id="KW-0812">Transmembrane</keyword>
<evidence type="ECO:0000256" key="1">
    <source>
        <dbReference type="SAM" id="Phobius"/>
    </source>
</evidence>
<organism evidence="2 3">
    <name type="scientific">Actinacidiphila reveromycinica</name>
    <dbReference type="NCBI Taxonomy" id="659352"/>
    <lineage>
        <taxon>Bacteria</taxon>
        <taxon>Bacillati</taxon>
        <taxon>Actinomycetota</taxon>
        <taxon>Actinomycetes</taxon>
        <taxon>Kitasatosporales</taxon>
        <taxon>Streptomycetaceae</taxon>
        <taxon>Actinacidiphila</taxon>
    </lineage>
</organism>
<dbReference type="InterPro" id="IPR009339">
    <property type="entry name" value="DUF998"/>
</dbReference>
<dbReference type="Proteomes" id="UP000595703">
    <property type="component" value="Chromosome"/>
</dbReference>
<feature type="transmembrane region" description="Helical" evidence="1">
    <location>
        <begin position="137"/>
        <end position="157"/>
    </location>
</feature>
<reference evidence="2 3" key="3">
    <citation type="journal article" date="2011" name="Nat. Chem. Biol.">
        <title>Reveromycin A biosynthesis uses RevG and RevJ for stereospecific spiroacetal formation.</title>
        <authorList>
            <person name="Takahashi S."/>
            <person name="Toyoda A."/>
            <person name="Sekiyama Y."/>
            <person name="Takagi H."/>
            <person name="Nogawa T."/>
            <person name="Uramoto M."/>
            <person name="Suzuki R."/>
            <person name="Koshino H."/>
            <person name="Kumano T."/>
            <person name="Panthee S."/>
            <person name="Dairi T."/>
            <person name="Ishikawa J."/>
            <person name="Ikeda H."/>
            <person name="Sakaki Y."/>
            <person name="Osada H."/>
        </authorList>
    </citation>
    <scope>NUCLEOTIDE SEQUENCE [LARGE SCALE GENOMIC DNA]</scope>
    <source>
        <strain evidence="2 3">SN-593</strain>
    </source>
</reference>
<accession>A0A7U3VPP7</accession>